<comment type="caution">
    <text evidence="1">Lacks conserved residue(s) required for the propagation of feature annotation.</text>
</comment>
<evidence type="ECO:0000313" key="4">
    <source>
        <dbReference type="Proteomes" id="UP000188342"/>
    </source>
</evidence>
<dbReference type="SUPFAM" id="SSF50814">
    <property type="entry name" value="Lipocalins"/>
    <property type="match status" value="1"/>
</dbReference>
<organism evidence="3 4">
    <name type="scientific">Luteococcus japonicus LSP_Lj1</name>
    <dbReference type="NCBI Taxonomy" id="1255658"/>
    <lineage>
        <taxon>Bacteria</taxon>
        <taxon>Bacillati</taxon>
        <taxon>Actinomycetota</taxon>
        <taxon>Actinomycetes</taxon>
        <taxon>Propionibacteriales</taxon>
        <taxon>Propionibacteriaceae</taxon>
        <taxon>Luteococcus</taxon>
    </lineage>
</organism>
<dbReference type="Proteomes" id="UP000188342">
    <property type="component" value="Unassembled WGS sequence"/>
</dbReference>
<dbReference type="AlphaFoldDB" id="A0A1R4JH75"/>
<dbReference type="RefSeq" id="WP_094764533.1">
    <property type="nucleotide sequence ID" value="NZ_FUKQ01000029.1"/>
</dbReference>
<feature type="short sequence motif" description="GXWXGXG" evidence="1">
    <location>
        <begin position="21"/>
        <end position="27"/>
    </location>
</feature>
<dbReference type="InterPro" id="IPR012674">
    <property type="entry name" value="Calycin"/>
</dbReference>
<dbReference type="InterPro" id="IPR045165">
    <property type="entry name" value="Nitrobindin"/>
</dbReference>
<dbReference type="InterPro" id="IPR022939">
    <property type="entry name" value="Nb(III)_bact/plant"/>
</dbReference>
<dbReference type="STRING" id="1255658.FM114_07400"/>
<dbReference type="HAMAP" id="MF_01297">
    <property type="entry name" value="nitrobindin"/>
    <property type="match status" value="1"/>
</dbReference>
<dbReference type="Pfam" id="PF08768">
    <property type="entry name" value="THAP4_heme-bd"/>
    <property type="match status" value="1"/>
</dbReference>
<reference evidence="3 4" key="1">
    <citation type="submission" date="2017-02" db="EMBL/GenBank/DDBJ databases">
        <authorList>
            <person name="Peterson S.W."/>
        </authorList>
    </citation>
    <scope>NUCLEOTIDE SEQUENCE [LARGE SCALE GENOMIC DNA]</scope>
    <source>
        <strain evidence="3 4">LSP_Lj1</strain>
    </source>
</reference>
<evidence type="ECO:0000256" key="1">
    <source>
        <dbReference type="HAMAP-Rule" id="MF_01297"/>
    </source>
</evidence>
<dbReference type="Gene3D" id="2.40.128.20">
    <property type="match status" value="1"/>
</dbReference>
<dbReference type="OrthoDB" id="4804006at2"/>
<name>A0A1R4JH75_9ACTN</name>
<feature type="domain" description="THAP4-like heme-binding" evidence="2">
    <location>
        <begin position="13"/>
        <end position="165"/>
    </location>
</feature>
<dbReference type="CDD" id="cd07828">
    <property type="entry name" value="lipocalin_heme-bd-THAP4-like"/>
    <property type="match status" value="1"/>
</dbReference>
<dbReference type="EMBL" id="FUKQ01000029">
    <property type="protein sequence ID" value="SJN31103.1"/>
    <property type="molecule type" value="Genomic_DNA"/>
</dbReference>
<sequence>MAFQIPDDLNPALFPLAWMIGRWRGNGHGTWPGHGDFEYGMQIDFETNGGPYLHYICQTYKTDSKGTPVEPISMETGFWRPSEDKKNLEVVLTAPEGWSEVWTGTIDGARIELVTDAVARTNTAEVEYTGGSRLYGQVEGDLLWTFDRATTNHQLQPYLWARLQRVA</sequence>
<evidence type="ECO:0000259" key="2">
    <source>
        <dbReference type="Pfam" id="PF08768"/>
    </source>
</evidence>
<dbReference type="PANTHER" id="PTHR15854:SF4">
    <property type="entry name" value="PEROXYNITRITE ISOMERASE THAP4"/>
    <property type="match status" value="1"/>
</dbReference>
<comment type="similarity">
    <text evidence="1">Belongs to the nitrobindin family.</text>
</comment>
<dbReference type="InterPro" id="IPR014878">
    <property type="entry name" value="THAP4-like_heme-bd"/>
</dbReference>
<comment type="caution">
    <text evidence="1">Lacks the conserved His residue that binds heme iron in the nitrobindin family.</text>
</comment>
<proteinExistence type="inferred from homology"/>
<protein>
    <recommendedName>
        <fullName evidence="1">Ferric nitrobindin-like protein</fullName>
    </recommendedName>
</protein>
<evidence type="ECO:0000313" key="3">
    <source>
        <dbReference type="EMBL" id="SJN31103.1"/>
    </source>
</evidence>
<keyword evidence="4" id="KW-1185">Reference proteome</keyword>
<accession>A0A1R4JH75</accession>
<gene>
    <name evidence="3" type="ORF">FM114_07400</name>
</gene>
<dbReference type="PANTHER" id="PTHR15854">
    <property type="entry name" value="THAP4 PROTEIN"/>
    <property type="match status" value="1"/>
</dbReference>